<comment type="caution">
    <text evidence="2">The sequence shown here is derived from an EMBL/GenBank/DDBJ whole genome shotgun (WGS) entry which is preliminary data.</text>
</comment>
<organism evidence="2 3">
    <name type="scientific">Metabacillus malikii</name>
    <dbReference type="NCBI Taxonomy" id="1504265"/>
    <lineage>
        <taxon>Bacteria</taxon>
        <taxon>Bacillati</taxon>
        <taxon>Bacillota</taxon>
        <taxon>Bacilli</taxon>
        <taxon>Bacillales</taxon>
        <taxon>Bacillaceae</taxon>
        <taxon>Metabacillus</taxon>
    </lineage>
</organism>
<dbReference type="Proteomes" id="UP001234495">
    <property type="component" value="Unassembled WGS sequence"/>
</dbReference>
<protein>
    <submittedName>
        <fullName evidence="2">Uncharacterized protein</fullName>
    </submittedName>
</protein>
<dbReference type="EMBL" id="JAUSUD010000002">
    <property type="protein sequence ID" value="MDQ0229317.1"/>
    <property type="molecule type" value="Genomic_DNA"/>
</dbReference>
<reference evidence="2 3" key="1">
    <citation type="submission" date="2023-07" db="EMBL/GenBank/DDBJ databases">
        <title>Genomic Encyclopedia of Type Strains, Phase IV (KMG-IV): sequencing the most valuable type-strain genomes for metagenomic binning, comparative biology and taxonomic classification.</title>
        <authorList>
            <person name="Goeker M."/>
        </authorList>
    </citation>
    <scope>NUCLEOTIDE SEQUENCE [LARGE SCALE GENOMIC DNA]</scope>
    <source>
        <strain evidence="2 3">DSM 29005</strain>
    </source>
</reference>
<proteinExistence type="predicted"/>
<sequence length="32" mass="3725">MKPKMLMELKRKGLHKVDEAQNNNGAREKRSS</sequence>
<keyword evidence="3" id="KW-1185">Reference proteome</keyword>
<feature type="region of interest" description="Disordered" evidence="1">
    <location>
        <begin position="1"/>
        <end position="32"/>
    </location>
</feature>
<feature type="compositionally biased region" description="Basic and acidic residues" evidence="1">
    <location>
        <begin position="1"/>
        <end position="19"/>
    </location>
</feature>
<name>A0ABT9ZAP8_9BACI</name>
<accession>A0ABT9ZAP8</accession>
<evidence type="ECO:0000313" key="2">
    <source>
        <dbReference type="EMBL" id="MDQ0229317.1"/>
    </source>
</evidence>
<gene>
    <name evidence="2" type="ORF">J2S19_000568</name>
</gene>
<evidence type="ECO:0000256" key="1">
    <source>
        <dbReference type="SAM" id="MobiDB-lite"/>
    </source>
</evidence>
<evidence type="ECO:0000313" key="3">
    <source>
        <dbReference type="Proteomes" id="UP001234495"/>
    </source>
</evidence>